<feature type="compositionally biased region" description="Low complexity" evidence="1">
    <location>
        <begin position="270"/>
        <end position="279"/>
    </location>
</feature>
<feature type="compositionally biased region" description="Polar residues" evidence="1">
    <location>
        <begin position="601"/>
        <end position="617"/>
    </location>
</feature>
<feature type="compositionally biased region" description="Low complexity" evidence="1">
    <location>
        <begin position="591"/>
        <end position="600"/>
    </location>
</feature>
<feature type="region of interest" description="Disordered" evidence="1">
    <location>
        <begin position="581"/>
        <end position="623"/>
    </location>
</feature>
<protein>
    <recommendedName>
        <fullName evidence="4">Rap1 Myb domain-containing protein</fullName>
    </recommendedName>
</protein>
<dbReference type="EMBL" id="ML179057">
    <property type="protein sequence ID" value="THV04349.1"/>
    <property type="molecule type" value="Genomic_DNA"/>
</dbReference>
<feature type="region of interest" description="Disordered" evidence="1">
    <location>
        <begin position="265"/>
        <end position="302"/>
    </location>
</feature>
<evidence type="ECO:0000313" key="2">
    <source>
        <dbReference type="EMBL" id="THV04349.1"/>
    </source>
</evidence>
<sequence length="623" mass="69215">MPRRRYSCEPPTTTLFTELHDRHIIQFLAIHNPGLEGRCGSLLWKRLVNAFPQDNDKRTAQVWMYRYHCFKEYYDQKVDDYLRLGYHPEQQIPSSRSIHHTVTLIDCGAFTDEDEQFLISFLSINDPTGKQRRSNGIYFTLAENFLNHSPKSAQLEPDSWRKHYWKFRDYYDCKIQEYQKANGLAVTPGSVTSLKGVKRPQILPSSSSTSRNSDTTTIGRLQQITHGNSPPENQDDDEEHLNHHDDPEQFDAIQPSAFSTVDGECELSHVRSGSSSGVGRRSEFTLPTPTSSRHEQHSPAQKTTLTSFDKYLSWINTMRGEVQMYTVDGDMIVVRPQVSGDEKAQSKHRNSEGGCEGKTATEDVIKEEDHPDAETLKSPTEDNELLGADPDNMIEKLDSNSSRDNNNISDSELGLDMDFKDDLYVDSPMGSPLHTSTPQTYSPLYIPDQIGPRSSPSEFSWAIPAGGVSRQAVPPVSGGDASIVSEHEGIHTSDSRARGAPSQQRSVSVQTISFLRSSVTESSAQGDLALPLPPPASSLVTPASPTPNPVPLNSRVREPLRPIQIESAFTPVITRSSTCINKKDNETITSPNNPLNNENNDSGSQDSVSLNGTTTPDPSLIME</sequence>
<dbReference type="OrthoDB" id="2955409at2759"/>
<feature type="non-terminal residue" evidence="2">
    <location>
        <position position="623"/>
    </location>
</feature>
<evidence type="ECO:0008006" key="4">
    <source>
        <dbReference type="Google" id="ProtNLM"/>
    </source>
</evidence>
<accession>A0A4S8MP67</accession>
<dbReference type="AlphaFoldDB" id="A0A4S8MP67"/>
<evidence type="ECO:0000313" key="3">
    <source>
        <dbReference type="Proteomes" id="UP000297245"/>
    </source>
</evidence>
<proteinExistence type="predicted"/>
<feature type="compositionally biased region" description="Low complexity" evidence="1">
    <location>
        <begin position="205"/>
        <end position="217"/>
    </location>
</feature>
<dbReference type="Proteomes" id="UP000297245">
    <property type="component" value="Unassembled WGS sequence"/>
</dbReference>
<gene>
    <name evidence="2" type="ORF">K435DRAFT_850997</name>
</gene>
<feature type="compositionally biased region" description="Polar residues" evidence="1">
    <location>
        <begin position="218"/>
        <end position="232"/>
    </location>
</feature>
<keyword evidence="3" id="KW-1185">Reference proteome</keyword>
<feature type="region of interest" description="Disordered" evidence="1">
    <location>
        <begin position="338"/>
        <end position="414"/>
    </location>
</feature>
<name>A0A4S8MP67_DENBC</name>
<dbReference type="CDD" id="cd11655">
    <property type="entry name" value="rap1_myb-like"/>
    <property type="match status" value="1"/>
</dbReference>
<feature type="compositionally biased region" description="Low complexity" evidence="1">
    <location>
        <begin position="399"/>
        <end position="411"/>
    </location>
</feature>
<organism evidence="2 3">
    <name type="scientific">Dendrothele bispora (strain CBS 962.96)</name>
    <dbReference type="NCBI Taxonomy" id="1314807"/>
    <lineage>
        <taxon>Eukaryota</taxon>
        <taxon>Fungi</taxon>
        <taxon>Dikarya</taxon>
        <taxon>Basidiomycota</taxon>
        <taxon>Agaricomycotina</taxon>
        <taxon>Agaricomycetes</taxon>
        <taxon>Agaricomycetidae</taxon>
        <taxon>Agaricales</taxon>
        <taxon>Agaricales incertae sedis</taxon>
        <taxon>Dendrothele</taxon>
    </lineage>
</organism>
<evidence type="ECO:0000256" key="1">
    <source>
        <dbReference type="SAM" id="MobiDB-lite"/>
    </source>
</evidence>
<feature type="region of interest" description="Disordered" evidence="1">
    <location>
        <begin position="197"/>
        <end position="249"/>
    </location>
</feature>
<feature type="compositionally biased region" description="Basic and acidic residues" evidence="1">
    <location>
        <begin position="359"/>
        <end position="375"/>
    </location>
</feature>
<feature type="region of interest" description="Disordered" evidence="1">
    <location>
        <begin position="525"/>
        <end position="555"/>
    </location>
</feature>
<feature type="compositionally biased region" description="Basic and acidic residues" evidence="1">
    <location>
        <begin position="340"/>
        <end position="351"/>
    </location>
</feature>
<reference evidence="2 3" key="1">
    <citation type="journal article" date="2019" name="Nat. Ecol. Evol.">
        <title>Megaphylogeny resolves global patterns of mushroom evolution.</title>
        <authorList>
            <person name="Varga T."/>
            <person name="Krizsan K."/>
            <person name="Foldi C."/>
            <person name="Dima B."/>
            <person name="Sanchez-Garcia M."/>
            <person name="Sanchez-Ramirez S."/>
            <person name="Szollosi G.J."/>
            <person name="Szarkandi J.G."/>
            <person name="Papp V."/>
            <person name="Albert L."/>
            <person name="Andreopoulos W."/>
            <person name="Angelini C."/>
            <person name="Antonin V."/>
            <person name="Barry K.W."/>
            <person name="Bougher N.L."/>
            <person name="Buchanan P."/>
            <person name="Buyck B."/>
            <person name="Bense V."/>
            <person name="Catcheside P."/>
            <person name="Chovatia M."/>
            <person name="Cooper J."/>
            <person name="Damon W."/>
            <person name="Desjardin D."/>
            <person name="Finy P."/>
            <person name="Geml J."/>
            <person name="Haridas S."/>
            <person name="Hughes K."/>
            <person name="Justo A."/>
            <person name="Karasinski D."/>
            <person name="Kautmanova I."/>
            <person name="Kiss B."/>
            <person name="Kocsube S."/>
            <person name="Kotiranta H."/>
            <person name="LaButti K.M."/>
            <person name="Lechner B.E."/>
            <person name="Liimatainen K."/>
            <person name="Lipzen A."/>
            <person name="Lukacs Z."/>
            <person name="Mihaltcheva S."/>
            <person name="Morgado L.N."/>
            <person name="Niskanen T."/>
            <person name="Noordeloos M.E."/>
            <person name="Ohm R.A."/>
            <person name="Ortiz-Santana B."/>
            <person name="Ovrebo C."/>
            <person name="Racz N."/>
            <person name="Riley R."/>
            <person name="Savchenko A."/>
            <person name="Shiryaev A."/>
            <person name="Soop K."/>
            <person name="Spirin V."/>
            <person name="Szebenyi C."/>
            <person name="Tomsovsky M."/>
            <person name="Tulloss R.E."/>
            <person name="Uehling J."/>
            <person name="Grigoriev I.V."/>
            <person name="Vagvolgyi C."/>
            <person name="Papp T."/>
            <person name="Martin F.M."/>
            <person name="Miettinen O."/>
            <person name="Hibbett D.S."/>
            <person name="Nagy L.G."/>
        </authorList>
    </citation>
    <scope>NUCLEOTIDE SEQUENCE [LARGE SCALE GENOMIC DNA]</scope>
    <source>
        <strain evidence="2 3">CBS 962.96</strain>
    </source>
</reference>